<evidence type="ECO:0000313" key="5">
    <source>
        <dbReference type="Proteomes" id="UP000244005"/>
    </source>
</evidence>
<dbReference type="GO" id="GO:0031490">
    <property type="term" value="F:chromatin DNA binding"/>
    <property type="evidence" value="ECO:0007669"/>
    <property type="project" value="InterPro"/>
</dbReference>
<protein>
    <recommendedName>
        <fullName evidence="3">Mediator complex subunit 15 KIX domain-containing protein</fullName>
    </recommendedName>
</protein>
<dbReference type="SUPFAM" id="SSF47040">
    <property type="entry name" value="Kix domain of CBP (creb binding protein)"/>
    <property type="match status" value="1"/>
</dbReference>
<dbReference type="GO" id="GO:0003713">
    <property type="term" value="F:transcription coactivator activity"/>
    <property type="evidence" value="ECO:0007669"/>
    <property type="project" value="InterPro"/>
</dbReference>
<dbReference type="AlphaFoldDB" id="A0A2R6WR38"/>
<dbReference type="PANTHER" id="PTHR33137">
    <property type="entry name" value="MEDIATOR OF RNA POLYMERASE II TRANSCRIPTION SUBUNIT 15A-RELATED"/>
    <property type="match status" value="1"/>
</dbReference>
<evidence type="ECO:0000256" key="2">
    <source>
        <dbReference type="ARBA" id="ARBA00023242"/>
    </source>
</evidence>
<comment type="subcellular location">
    <subcellularLocation>
        <location evidence="1">Nucleus</location>
    </subcellularLocation>
</comment>
<keyword evidence="5" id="KW-1185">Reference proteome</keyword>
<dbReference type="Gene3D" id="1.10.246.20">
    <property type="entry name" value="Coactivator CBP, KIX domain"/>
    <property type="match status" value="1"/>
</dbReference>
<dbReference type="OMA" id="ANDWRTE"/>
<evidence type="ECO:0000256" key="1">
    <source>
        <dbReference type="ARBA" id="ARBA00004123"/>
    </source>
</evidence>
<keyword evidence="2" id="KW-0539">Nucleus</keyword>
<evidence type="ECO:0000259" key="3">
    <source>
        <dbReference type="Pfam" id="PF16987"/>
    </source>
</evidence>
<dbReference type="FunFam" id="1.10.246.20:FF:000003">
    <property type="entry name" value="Mediator of RNA polymerase II transcription subunit 15a"/>
    <property type="match status" value="1"/>
</dbReference>
<sequence length="98" mass="11769">MDSSNWRNFLPHDYRQKIIKRIMDNLQRHLPPIGQESMGELLKIAWRFEEKIYQAATDQQDYLRRISLKMLSLEAWVLRKSLKPGKRIVMTLPVLFLD</sequence>
<dbReference type="InterPro" id="IPR036546">
    <property type="entry name" value="MED15_KIX"/>
</dbReference>
<dbReference type="PANTHER" id="PTHR33137:SF4">
    <property type="entry name" value="MEDIATOR OF RNA POLYMERASE II TRANSCRIPTION SUBUNIT 15A-RELATED"/>
    <property type="match status" value="1"/>
</dbReference>
<dbReference type="InterPro" id="IPR036529">
    <property type="entry name" value="KIX_dom_sf"/>
</dbReference>
<dbReference type="GO" id="GO:0005634">
    <property type="term" value="C:nucleus"/>
    <property type="evidence" value="ECO:0007669"/>
    <property type="project" value="UniProtKB-SubCell"/>
</dbReference>
<dbReference type="EMBL" id="KZ772736">
    <property type="protein sequence ID" value="PTQ36321.1"/>
    <property type="molecule type" value="Genomic_DNA"/>
</dbReference>
<feature type="domain" description="Mediator complex subunit 15 KIX" evidence="3">
    <location>
        <begin position="4"/>
        <end position="74"/>
    </location>
</feature>
<dbReference type="OrthoDB" id="1912459at2759"/>
<dbReference type="InterPro" id="IPR044661">
    <property type="entry name" value="MED15a/b/c-like"/>
</dbReference>
<reference evidence="5" key="1">
    <citation type="journal article" date="2017" name="Cell">
        <title>Insights into land plant evolution garnered from the Marchantia polymorpha genome.</title>
        <authorList>
            <person name="Bowman J.L."/>
            <person name="Kohchi T."/>
            <person name="Yamato K.T."/>
            <person name="Jenkins J."/>
            <person name="Shu S."/>
            <person name="Ishizaki K."/>
            <person name="Yamaoka S."/>
            <person name="Nishihama R."/>
            <person name="Nakamura Y."/>
            <person name="Berger F."/>
            <person name="Adam C."/>
            <person name="Aki S.S."/>
            <person name="Althoff F."/>
            <person name="Araki T."/>
            <person name="Arteaga-Vazquez M.A."/>
            <person name="Balasubrmanian S."/>
            <person name="Barry K."/>
            <person name="Bauer D."/>
            <person name="Boehm C.R."/>
            <person name="Briginshaw L."/>
            <person name="Caballero-Perez J."/>
            <person name="Catarino B."/>
            <person name="Chen F."/>
            <person name="Chiyoda S."/>
            <person name="Chovatia M."/>
            <person name="Davies K.M."/>
            <person name="Delmans M."/>
            <person name="Demura T."/>
            <person name="Dierschke T."/>
            <person name="Dolan L."/>
            <person name="Dorantes-Acosta A.E."/>
            <person name="Eklund D.M."/>
            <person name="Florent S.N."/>
            <person name="Flores-Sandoval E."/>
            <person name="Fujiyama A."/>
            <person name="Fukuzawa H."/>
            <person name="Galik B."/>
            <person name="Grimanelli D."/>
            <person name="Grimwood J."/>
            <person name="Grossniklaus U."/>
            <person name="Hamada T."/>
            <person name="Haseloff J."/>
            <person name="Hetherington A.J."/>
            <person name="Higo A."/>
            <person name="Hirakawa Y."/>
            <person name="Hundley H.N."/>
            <person name="Ikeda Y."/>
            <person name="Inoue K."/>
            <person name="Inoue S.I."/>
            <person name="Ishida S."/>
            <person name="Jia Q."/>
            <person name="Kakita M."/>
            <person name="Kanazawa T."/>
            <person name="Kawai Y."/>
            <person name="Kawashima T."/>
            <person name="Kennedy M."/>
            <person name="Kinose K."/>
            <person name="Kinoshita T."/>
            <person name="Kohara Y."/>
            <person name="Koide E."/>
            <person name="Komatsu K."/>
            <person name="Kopischke S."/>
            <person name="Kubo M."/>
            <person name="Kyozuka J."/>
            <person name="Lagercrantz U."/>
            <person name="Lin S.S."/>
            <person name="Lindquist E."/>
            <person name="Lipzen A.M."/>
            <person name="Lu C.W."/>
            <person name="De Luna E."/>
            <person name="Martienssen R.A."/>
            <person name="Minamino N."/>
            <person name="Mizutani M."/>
            <person name="Mizutani M."/>
            <person name="Mochizuki N."/>
            <person name="Monte I."/>
            <person name="Mosher R."/>
            <person name="Nagasaki H."/>
            <person name="Nakagami H."/>
            <person name="Naramoto S."/>
            <person name="Nishitani K."/>
            <person name="Ohtani M."/>
            <person name="Okamoto T."/>
            <person name="Okumura M."/>
            <person name="Phillips J."/>
            <person name="Pollak B."/>
            <person name="Reinders A."/>
            <person name="Rovekamp M."/>
            <person name="Sano R."/>
            <person name="Sawa S."/>
            <person name="Schmid M.W."/>
            <person name="Shirakawa M."/>
            <person name="Solano R."/>
            <person name="Spunde A."/>
            <person name="Suetsugu N."/>
            <person name="Sugano S."/>
            <person name="Sugiyama A."/>
            <person name="Sun R."/>
            <person name="Suzuki Y."/>
            <person name="Takenaka M."/>
            <person name="Takezawa D."/>
            <person name="Tomogane H."/>
            <person name="Tsuzuki M."/>
            <person name="Ueda T."/>
            <person name="Umeda M."/>
            <person name="Ward J.M."/>
            <person name="Watanabe Y."/>
            <person name="Yazaki K."/>
            <person name="Yokoyama R."/>
            <person name="Yoshitake Y."/>
            <person name="Yotsui I."/>
            <person name="Zachgo S."/>
            <person name="Schmutz J."/>
        </authorList>
    </citation>
    <scope>NUCLEOTIDE SEQUENCE [LARGE SCALE GENOMIC DNA]</scope>
    <source>
        <strain evidence="5">Tak-1</strain>
    </source>
</reference>
<accession>A0A2R6WR38</accession>
<gene>
    <name evidence="4" type="ORF">MARPO_0064s0014</name>
</gene>
<evidence type="ECO:0000313" key="4">
    <source>
        <dbReference type="EMBL" id="PTQ36321.1"/>
    </source>
</evidence>
<dbReference type="Pfam" id="PF16987">
    <property type="entry name" value="KIX_2"/>
    <property type="match status" value="1"/>
</dbReference>
<dbReference type="Proteomes" id="UP000244005">
    <property type="component" value="Unassembled WGS sequence"/>
</dbReference>
<organism evidence="4 5">
    <name type="scientific">Marchantia polymorpha</name>
    <name type="common">Common liverwort</name>
    <name type="synonym">Marchantia aquatica</name>
    <dbReference type="NCBI Taxonomy" id="3197"/>
    <lineage>
        <taxon>Eukaryota</taxon>
        <taxon>Viridiplantae</taxon>
        <taxon>Streptophyta</taxon>
        <taxon>Embryophyta</taxon>
        <taxon>Marchantiophyta</taxon>
        <taxon>Marchantiopsida</taxon>
        <taxon>Marchantiidae</taxon>
        <taxon>Marchantiales</taxon>
        <taxon>Marchantiaceae</taxon>
        <taxon>Marchantia</taxon>
    </lineage>
</organism>
<name>A0A2R6WR38_MARPO</name>
<dbReference type="Gramene" id="Mp8g01860.1">
    <property type="protein sequence ID" value="Mp8g01860.1.cds"/>
    <property type="gene ID" value="Mp8g01860"/>
</dbReference>
<proteinExistence type="predicted"/>